<name>Q3V3D8_MOUSE</name>
<organism evidence="2">
    <name type="scientific">Mus musculus</name>
    <name type="common">Mouse</name>
    <dbReference type="NCBI Taxonomy" id="10090"/>
    <lineage>
        <taxon>Eukaryota</taxon>
        <taxon>Metazoa</taxon>
        <taxon>Chordata</taxon>
        <taxon>Craniata</taxon>
        <taxon>Vertebrata</taxon>
        <taxon>Euteleostomi</taxon>
        <taxon>Mammalia</taxon>
        <taxon>Eutheria</taxon>
        <taxon>Euarchontoglires</taxon>
        <taxon>Glires</taxon>
        <taxon>Rodentia</taxon>
        <taxon>Myomorpha</taxon>
        <taxon>Muroidea</taxon>
        <taxon>Muridae</taxon>
        <taxon>Murinae</taxon>
        <taxon>Mus</taxon>
        <taxon>Mus</taxon>
    </lineage>
</organism>
<dbReference type="AlphaFoldDB" id="Q3V3D8"/>
<dbReference type="AGR" id="MGI:3822547"/>
<reference evidence="2" key="3">
    <citation type="journal article" date="2000" name="Genome Res.">
        <title>RIKEN integrated sequence analysis (RISA) system--384-format sequencing pipeline with 384 multicapillary sequencer.</title>
        <authorList>
            <person name="Shibata K."/>
            <person name="Itoh M."/>
            <person name="Aizawa K."/>
            <person name="Nagaoka S."/>
            <person name="Sasaki N."/>
            <person name="Carninci P."/>
            <person name="Konno H."/>
            <person name="Akiyama J."/>
            <person name="Nishi K."/>
            <person name="Kitsunai T."/>
            <person name="Tashiro H."/>
            <person name="Itoh M."/>
            <person name="Sumi N."/>
            <person name="Ishii Y."/>
            <person name="Nakamura S."/>
            <person name="Hazama M."/>
            <person name="Nishine T."/>
            <person name="Harada A."/>
            <person name="Yamamoto R."/>
            <person name="Matsumoto H."/>
            <person name="Sakaguchi S."/>
            <person name="Ikegami T."/>
            <person name="Kashiwagi K."/>
            <person name="Fujiwake S."/>
            <person name="Inoue K."/>
            <person name="Togawa Y."/>
            <person name="Izawa M."/>
            <person name="Ohara E."/>
            <person name="Watahiki M."/>
            <person name="Yoneda Y."/>
            <person name="Ishikawa T."/>
            <person name="Ozawa K."/>
            <person name="Tanaka T."/>
            <person name="Matsuura S."/>
            <person name="Kawai J."/>
            <person name="Okazaki Y."/>
            <person name="Muramatsu M."/>
            <person name="Inoue Y."/>
            <person name="Kira A."/>
            <person name="Hayashizaki Y."/>
        </authorList>
    </citation>
    <scope>NUCLEOTIDE SEQUENCE</scope>
    <source>
        <strain evidence="2">C57BL/6J</strain>
        <tissue evidence="2">Thymus</tissue>
    </source>
</reference>
<gene>
    <name evidence="3" type="primary">Trav14d-3-dv8</name>
    <name evidence="3" type="synonym">Gm13933</name>
    <name evidence="3" type="synonym">X76971</name>
</gene>
<reference evidence="2" key="7">
    <citation type="journal article" date="2005" name="Science">
        <title>The Transcriptional Landscape of the Mammalian Genome.</title>
        <authorList>
            <consortium name="The FANTOM Consortium"/>
            <consortium name="Riken Genome Exploration Research Group and Genome Science Group (Genome Network Project Core Group)"/>
        </authorList>
    </citation>
    <scope>NUCLEOTIDE SEQUENCE</scope>
    <source>
        <strain evidence="2">C57BL/6J</strain>
        <tissue evidence="2">Thymus</tissue>
    </source>
</reference>
<accession>Q3V3D8</accession>
<dbReference type="EMBL" id="AK041780">
    <property type="protein sequence ID" value="BAE20603.1"/>
    <property type="molecule type" value="mRNA"/>
</dbReference>
<keyword evidence="1" id="KW-0732">Signal</keyword>
<dbReference type="EMBL" id="AK037797">
    <property type="protein sequence ID" value="BAE20522.1"/>
    <property type="molecule type" value="mRNA"/>
</dbReference>
<dbReference type="MGI" id="MGI:3822547">
    <property type="gene designation" value="Trav14d-3-dv8"/>
</dbReference>
<feature type="chain" id="PRO_5010843544" evidence="1">
    <location>
        <begin position="22"/>
        <end position="49"/>
    </location>
</feature>
<evidence type="ECO:0000313" key="3">
    <source>
        <dbReference type="MGI" id="MGI:3822547"/>
    </source>
</evidence>
<reference evidence="2" key="6">
    <citation type="journal article" date="2002" name="Nature">
        <title>Analysis of the mouse transcriptome based on functional annotation of 60,770 full-length cDNAs.</title>
        <authorList>
            <consortium name="The FANTOM Consortium and the RIKEN Genome Exploration Research Group Phase I and II Team"/>
        </authorList>
    </citation>
    <scope>NUCLEOTIDE SEQUENCE</scope>
    <source>
        <strain evidence="2">C57BL/6J</strain>
        <tissue evidence="2">Thymus</tissue>
    </source>
</reference>
<protein>
    <submittedName>
        <fullName evidence="2">Uncharacterized protein</fullName>
    </submittedName>
</protein>
<reference evidence="2" key="5">
    <citation type="submission" date="2001-07" db="EMBL/GenBank/DDBJ databases">
        <authorList>
            <person name="Adachi J."/>
            <person name="Aizawa K."/>
            <person name="Akimura T."/>
            <person name="Arakawa T."/>
            <person name="Bono H."/>
            <person name="Carninci P."/>
            <person name="Fukuda S."/>
            <person name="Furuno M."/>
            <person name="Hanagaki T."/>
            <person name="Hara A."/>
            <person name="Hashizume W."/>
            <person name="Hayashida K."/>
            <person name="Hayatsu N."/>
            <person name="Hiramoto K."/>
            <person name="Hiraoka T."/>
            <person name="Hirozane T."/>
            <person name="Hori F."/>
            <person name="Imotani K."/>
            <person name="Ishii Y."/>
            <person name="Itoh M."/>
            <person name="Kagawa I."/>
            <person name="Kasukawa T."/>
            <person name="Katoh H."/>
            <person name="Kawai J."/>
            <person name="Kojima Y."/>
            <person name="Kondo S."/>
            <person name="Konno H."/>
            <person name="Kouda M."/>
            <person name="Koya S."/>
            <person name="Kurihara C."/>
            <person name="Matsuyama T."/>
            <person name="Miyazaki A."/>
            <person name="Murata M."/>
            <person name="Nakamura M."/>
            <person name="Nishi K."/>
            <person name="Nomura K."/>
            <person name="Numazaki R."/>
            <person name="Ohno M."/>
            <person name="Ohsato N."/>
            <person name="Okazaki Y."/>
            <person name="Saito R."/>
            <person name="Saitoh H."/>
            <person name="Sakai C."/>
            <person name="Sakai K."/>
            <person name="Sakazume N."/>
            <person name="Sano H."/>
            <person name="Sasaki D."/>
            <person name="Shibata K."/>
            <person name="Shinagawa A."/>
            <person name="Shiraki T."/>
            <person name="Sogabe Y."/>
            <person name="Tagami M."/>
            <person name="Tagawa A."/>
            <person name="Takahashi F."/>
            <person name="Takaku-Akahira S."/>
            <person name="Takeda Y."/>
            <person name="Tanaka T."/>
            <person name="Tomaru A."/>
            <person name="Toya T."/>
            <person name="Yasunishi A."/>
            <person name="Muramatsu M."/>
            <person name="Hayashizaki Y."/>
        </authorList>
    </citation>
    <scope>NUCLEOTIDE SEQUENCE</scope>
    <source>
        <strain evidence="2">C57BL/6J</strain>
        <tissue evidence="2">Thymus</tissue>
    </source>
</reference>
<reference evidence="2" key="4">
    <citation type="journal article" date="2001" name="Nature">
        <title>Functional annotation of a full-length mouse cDNA collection.</title>
        <authorList>
            <consortium name="The RIKEN Genome Exploration Research Group Phase II Team and the FANTOM Consortium"/>
        </authorList>
    </citation>
    <scope>NUCLEOTIDE SEQUENCE</scope>
    <source>
        <strain evidence="2">C57BL/6J</strain>
        <tissue evidence="2">Thymus</tissue>
    </source>
</reference>
<reference evidence="2" key="2">
    <citation type="journal article" date="2000" name="Genome Res.">
        <title>Normalization and subtraction of cap-trapper-selected cDNAs to prepare full-length cDNA libraries for rapid discovery of new genes.</title>
        <authorList>
            <person name="Carninci P."/>
            <person name="Shibata Y."/>
            <person name="Hayatsu N."/>
            <person name="Sugahara Y."/>
            <person name="Shibata K."/>
            <person name="Itoh M."/>
            <person name="Konno H."/>
            <person name="Okazaki Y."/>
            <person name="Muramatsu M."/>
            <person name="Hayashizaki Y."/>
        </authorList>
    </citation>
    <scope>NUCLEOTIDE SEQUENCE</scope>
    <source>
        <strain evidence="2">C57BL/6J</strain>
        <tissue evidence="2">Thymus</tissue>
    </source>
</reference>
<reference evidence="2" key="8">
    <citation type="journal article" date="2005" name="Science">
        <title>Antisense Transcription in the Mammalian Transcriptome.</title>
        <authorList>
            <consortium name="RIKEN Genome Exploration Research Group and Genome Science Group (Genome Network Project Core Group) and the FANTOM Consortium"/>
        </authorList>
    </citation>
    <scope>NUCLEOTIDE SEQUENCE</scope>
    <source>
        <strain evidence="2">C57BL/6J</strain>
        <tissue evidence="2">Thymus</tissue>
    </source>
</reference>
<feature type="signal peptide" evidence="1">
    <location>
        <begin position="1"/>
        <end position="21"/>
    </location>
</feature>
<reference evidence="2" key="1">
    <citation type="journal article" date="1999" name="Methods Enzymol.">
        <title>High-efficiency full-length cDNA cloning.</title>
        <authorList>
            <person name="Carninci P."/>
            <person name="Hayashizaki Y."/>
        </authorList>
    </citation>
    <scope>NUCLEOTIDE SEQUENCE</scope>
    <source>
        <strain evidence="2">C57BL/6J</strain>
        <tissue evidence="2">Thymus</tissue>
    </source>
</reference>
<proteinExistence type="evidence at transcript level"/>
<sequence>MDKILTASFLLLGLHLAGVSGQQEKRDQQQEPGSPAYSFHLTIGPWLLY</sequence>
<evidence type="ECO:0000256" key="1">
    <source>
        <dbReference type="SAM" id="SignalP"/>
    </source>
</evidence>
<evidence type="ECO:0000313" key="2">
    <source>
        <dbReference type="EMBL" id="BAE20603.1"/>
    </source>
</evidence>